<geneLocation type="plasmid" evidence="1">
    <name>pJ23A1</name>
</geneLocation>
<accession>A0A2H1MY85</accession>
<evidence type="ECO:0000313" key="1">
    <source>
        <dbReference type="EMBL" id="SOE45433.1"/>
    </source>
</evidence>
<reference evidence="1" key="1">
    <citation type="submission" date="2017-09" db="EMBL/GenBank/DDBJ databases">
        <authorList>
            <person name="Ehlers B."/>
            <person name="Leendertz F.H."/>
        </authorList>
    </citation>
    <scope>NUCLEOTIDE SEQUENCE</scope>
    <source>
        <strain evidence="1">23K</strain>
    </source>
</reference>
<dbReference type="EMBL" id="LT907984">
    <property type="protein sequence ID" value="SOE45433.1"/>
    <property type="molecule type" value="Genomic_DNA"/>
</dbReference>
<name>A0A2H1MY85_LATSS</name>
<protein>
    <submittedName>
        <fullName evidence="1">Transposase</fullName>
    </submittedName>
</protein>
<keyword evidence="1" id="KW-0614">Plasmid</keyword>
<organism evidence="1">
    <name type="scientific">Latilactobacillus sakei subsp. sakei (strain 23K)</name>
    <name type="common">Lactobacillus sakei subsp. sakei</name>
    <dbReference type="NCBI Taxonomy" id="314315"/>
    <lineage>
        <taxon>Bacteria</taxon>
        <taxon>Bacillati</taxon>
        <taxon>Bacillota</taxon>
        <taxon>Bacilli</taxon>
        <taxon>Lactobacillales</taxon>
        <taxon>Lactobacillaceae</taxon>
        <taxon>Latilactobacillus</taxon>
    </lineage>
</organism>
<dbReference type="AlphaFoldDB" id="A0A2H1MY85"/>
<proteinExistence type="predicted"/>
<sequence>MNIFKVTLVSVFFQRNVTCLEYK</sequence>
<gene>
    <name evidence="1" type="ORF">LSAJ23K_A100455</name>
</gene>